<feature type="region of interest" description="Disordered" evidence="1">
    <location>
        <begin position="559"/>
        <end position="610"/>
    </location>
</feature>
<dbReference type="EMBL" id="JARBJD010000095">
    <property type="protein sequence ID" value="KAK2953096.1"/>
    <property type="molecule type" value="Genomic_DNA"/>
</dbReference>
<evidence type="ECO:0000259" key="2">
    <source>
        <dbReference type="Pfam" id="PF12873"/>
    </source>
</evidence>
<proteinExistence type="predicted"/>
<feature type="compositionally biased region" description="Low complexity" evidence="1">
    <location>
        <begin position="598"/>
        <end position="610"/>
    </location>
</feature>
<feature type="compositionally biased region" description="Polar residues" evidence="1">
    <location>
        <begin position="807"/>
        <end position="822"/>
    </location>
</feature>
<reference evidence="3 4" key="1">
    <citation type="journal article" date="2022" name="bioRxiv">
        <title>Genomics of Preaxostyla Flagellates Illuminates Evolutionary Transitions and the Path Towards Mitochondrial Loss.</title>
        <authorList>
            <person name="Novak L.V.F."/>
            <person name="Treitli S.C."/>
            <person name="Pyrih J."/>
            <person name="Halakuc P."/>
            <person name="Pipaliya S.V."/>
            <person name="Vacek V."/>
            <person name="Brzon O."/>
            <person name="Soukal P."/>
            <person name="Eme L."/>
            <person name="Dacks J.B."/>
            <person name="Karnkowska A."/>
            <person name="Elias M."/>
            <person name="Hampl V."/>
        </authorList>
    </citation>
    <scope>NUCLEOTIDE SEQUENCE [LARGE SCALE GENOMIC DNA]</scope>
    <source>
        <strain evidence="3">NAU3</strain>
        <tissue evidence="3">Gut</tissue>
    </source>
</reference>
<keyword evidence="4" id="KW-1185">Reference proteome</keyword>
<feature type="compositionally biased region" description="Basic and acidic residues" evidence="1">
    <location>
        <begin position="888"/>
        <end position="915"/>
    </location>
</feature>
<feature type="compositionally biased region" description="Basic and acidic residues" evidence="1">
    <location>
        <begin position="948"/>
        <end position="969"/>
    </location>
</feature>
<feature type="compositionally biased region" description="Polar residues" evidence="1">
    <location>
        <begin position="417"/>
        <end position="428"/>
    </location>
</feature>
<feature type="domain" description="DUF3825" evidence="2">
    <location>
        <begin position="77"/>
        <end position="324"/>
    </location>
</feature>
<evidence type="ECO:0000256" key="1">
    <source>
        <dbReference type="SAM" id="MobiDB-lite"/>
    </source>
</evidence>
<accession>A0ABQ9XRM4</accession>
<name>A0ABQ9XRM4_9EUKA</name>
<feature type="region of interest" description="Disordered" evidence="1">
    <location>
        <begin position="750"/>
        <end position="985"/>
    </location>
</feature>
<evidence type="ECO:0000313" key="4">
    <source>
        <dbReference type="Proteomes" id="UP001281761"/>
    </source>
</evidence>
<sequence length="985" mass="111000">MTTSGPPRIQGRLFRWDKLTEVIELNWQYFNPGDDTNAVDSIHDFIQLHTNINDDRPILPHFATFIQEQLHLSVHFQQALLYDQNSMLSSPYILFPTSLNHPTTQEPIFVLVEKDDDNEWIPINFLPEGALHSNPKLRNLPPLDNLPSSSIFTSQDFHVNRPSLDRRTFTSNELTVLFKTFYDDFPSKNQELSTSLLQYFQNYPYDELSIAFHQAFEKACDRVAQNPRELAPYLSVPPLPQGKYPEPRSRSKHEYTPIPPCQIAYLLPIRVIDPNPIIADFAILFTKKLPKNSSQDNPFTPSKILTIPRAYSNARLLCHVDETWLAKSFHQLYSSAHLYKRNPRSPFFPQTPTTYTGHDIYAPDCINTTNTPVSSTQNAEIKLYTPQTRSRANIDRYDDEESNFRHILEDISHVDVPQSQNRPESPLQTKAGRVSALSRPEGKPNNPLLPTPPPPKQTVPFTASTNIMTEPQTPTPAELFTPTQTSAQRLSPTAVPFTQPSHSREDVDGVQTLSLTKTISTQPQLTLIHQSHLISSSNPPSPSPTLIPQNTSETALQFVPTSANPQSSHPSPSQQSQSRASFTPSHSFTTHTPPPAISPSSNRPHSSVSAPHSSAADVAFIASNPAIVTEVLQTAWWVYLQIQQTADLISNDLLDPILLEDNANGDDFQQIELNEQCLQQLVSDQGSFSSFPYTYPYSATVPTAPFPYGSQYFHQYPSKQIVHPPQNLTSPTSVTTASFNLLEQHSLTHSPSLSSVIPPTPTQPTAPLANTNCSTPRAVYAGDLPAESPTQNEGDILRVSPPKEEPNQLSIHSQQSNTSTVHTELPSERPPILRQDSQISTTSQPPLLKSPGFEPKTYPRNDMDNTPHQFTTSNTSQQPPTLSRGRGKKNDRNEWSVRSERGYRRNRHYDTRYPQDRQFGGRYSDQDGFRYSNPNDNYQDSYPVFEGKYSRHDNRGHGREEKRPRRDEWMDNYSYGGPDGKQGGY</sequence>
<dbReference type="Proteomes" id="UP001281761">
    <property type="component" value="Unassembled WGS sequence"/>
</dbReference>
<comment type="caution">
    <text evidence="3">The sequence shown here is derived from an EMBL/GenBank/DDBJ whole genome shotgun (WGS) entry which is preliminary data.</text>
</comment>
<feature type="region of interest" description="Disordered" evidence="1">
    <location>
        <begin position="484"/>
        <end position="507"/>
    </location>
</feature>
<feature type="compositionally biased region" description="Low complexity" evidence="1">
    <location>
        <begin position="565"/>
        <end position="591"/>
    </location>
</feature>
<protein>
    <recommendedName>
        <fullName evidence="2">DUF3825 domain-containing protein</fullName>
    </recommendedName>
</protein>
<dbReference type="Pfam" id="PF12873">
    <property type="entry name" value="DUF3825"/>
    <property type="match status" value="1"/>
</dbReference>
<feature type="compositionally biased region" description="Polar residues" evidence="1">
    <location>
        <begin position="866"/>
        <end position="881"/>
    </location>
</feature>
<evidence type="ECO:0000313" key="3">
    <source>
        <dbReference type="EMBL" id="KAK2953096.1"/>
    </source>
</evidence>
<gene>
    <name evidence="3" type="ORF">BLNAU_11881</name>
</gene>
<feature type="compositionally biased region" description="Polar residues" evidence="1">
    <location>
        <begin position="484"/>
        <end position="501"/>
    </location>
</feature>
<dbReference type="InterPro" id="IPR024437">
    <property type="entry name" value="DUF3825"/>
</dbReference>
<organism evidence="3 4">
    <name type="scientific">Blattamonas nauphoetae</name>
    <dbReference type="NCBI Taxonomy" id="2049346"/>
    <lineage>
        <taxon>Eukaryota</taxon>
        <taxon>Metamonada</taxon>
        <taxon>Preaxostyla</taxon>
        <taxon>Oxymonadida</taxon>
        <taxon>Blattamonas</taxon>
    </lineage>
</organism>
<feature type="compositionally biased region" description="Polar residues" evidence="1">
    <location>
        <begin position="835"/>
        <end position="845"/>
    </location>
</feature>
<feature type="compositionally biased region" description="Pro residues" evidence="1">
    <location>
        <begin position="447"/>
        <end position="457"/>
    </location>
</feature>
<feature type="region of interest" description="Disordered" evidence="1">
    <location>
        <begin position="411"/>
        <end position="461"/>
    </location>
</feature>